<dbReference type="Pfam" id="PF03033">
    <property type="entry name" value="Glyco_transf_28"/>
    <property type="match status" value="1"/>
</dbReference>
<dbReference type="GO" id="GO:0005886">
    <property type="term" value="C:plasma membrane"/>
    <property type="evidence" value="ECO:0007669"/>
    <property type="project" value="UniProtKB-SubCell"/>
</dbReference>
<dbReference type="InterPro" id="IPR004276">
    <property type="entry name" value="GlycoTrans_28_N"/>
</dbReference>
<dbReference type="GO" id="GO:0071555">
    <property type="term" value="P:cell wall organization"/>
    <property type="evidence" value="ECO:0007669"/>
    <property type="project" value="UniProtKB-KW"/>
</dbReference>
<feature type="binding site" evidence="10">
    <location>
        <position position="288"/>
    </location>
    <ligand>
        <name>UDP-N-acetyl-alpha-D-glucosamine</name>
        <dbReference type="ChEBI" id="CHEBI:57705"/>
    </ligand>
</feature>
<reference evidence="13" key="1">
    <citation type="submission" date="2011-05" db="EMBL/GenBank/DDBJ databases">
        <title>Unity in variety -- the pan-genome of the Chlamydiae.</title>
        <authorList>
            <person name="Collingro A."/>
            <person name="Tischler P."/>
            <person name="Weinmaier T."/>
            <person name="Penz T."/>
            <person name="Heinz E."/>
            <person name="Brunham R.C."/>
            <person name="Read T.D."/>
            <person name="Bavoil P.M."/>
            <person name="Sachse K."/>
            <person name="Kahane S."/>
            <person name="Friedman M.G."/>
            <person name="Rattei T."/>
            <person name="Myers G.S.A."/>
            <person name="Horn M."/>
        </authorList>
    </citation>
    <scope>NUCLEOTIDE SEQUENCE</scope>
    <source>
        <strain evidence="13">2032/99</strain>
    </source>
</reference>
<evidence type="ECO:0000256" key="2">
    <source>
        <dbReference type="ARBA" id="ARBA00022618"/>
    </source>
</evidence>
<keyword evidence="1 10" id="KW-1003">Cell membrane</keyword>
<dbReference type="Pfam" id="PF04101">
    <property type="entry name" value="Glyco_tran_28_C"/>
    <property type="match status" value="1"/>
</dbReference>
<dbReference type="CDD" id="cd03785">
    <property type="entry name" value="GT28_MurG"/>
    <property type="match status" value="1"/>
</dbReference>
<dbReference type="PANTHER" id="PTHR21015">
    <property type="entry name" value="UDP-N-ACETYLGLUCOSAMINE--N-ACETYLMURAMYL-(PENTAPEPTIDE) PYROPHOSPHORYL-UNDECAPRENOL N-ACETYLGLUCOSAMINE TRANSFERASE 1"/>
    <property type="match status" value="1"/>
</dbReference>
<evidence type="ECO:0000256" key="1">
    <source>
        <dbReference type="ARBA" id="ARBA00022475"/>
    </source>
</evidence>
<evidence type="ECO:0000256" key="10">
    <source>
        <dbReference type="HAMAP-Rule" id="MF_00033"/>
    </source>
</evidence>
<dbReference type="EMBL" id="FR872647">
    <property type="protein sequence ID" value="CCB91070.1"/>
    <property type="molecule type" value="Genomic_DNA"/>
</dbReference>
<sequence length="349" mass="38333">MDRRKVVIAAGGTGGHLFPALSLAHQLEKRGDSILFAGGKLGANSLFDKGRFPFQEISCARPTFKSPLFPFKIAKGIVQSVNIFRTFKPDFLIGFGSYYTFPVLAAAKMMKVPFVIHEQNRVPGRVNRLFTSSASFTAIHFPSVAGKIKGKCQLVEMPLRPGFEKRWDPVEAKREYGFSDELPVILVFGGSQGAEAINQLLYDSAELLTRFQILHFTGTVDGEKKLARRYGEAGIKAHVRVFEKEMARAWSAADLAVSRAGAASIAEQLAAAVPGILIPYPYATDRHQDANADYLISLKGAVKIPQSQLSPATLIEAIDSMLPKLESMRSALLGKETQQIRFIDCLEDL</sequence>
<dbReference type="InterPro" id="IPR007235">
    <property type="entry name" value="Glyco_trans_28_C"/>
</dbReference>
<keyword evidence="6 10" id="KW-0573">Peptidoglycan synthesis</keyword>
<feature type="binding site" evidence="10">
    <location>
        <position position="120"/>
    </location>
    <ligand>
        <name>UDP-N-acetyl-alpha-D-glucosamine</name>
        <dbReference type="ChEBI" id="CHEBI:57705"/>
    </ligand>
</feature>
<keyword evidence="4 10" id="KW-0808">Transferase</keyword>
<comment type="caution">
    <text evidence="10">Lacks conserved residue(s) required for the propagation of feature annotation.</text>
</comment>
<keyword evidence="7 10" id="KW-0472">Membrane</keyword>
<feature type="domain" description="Glycosyltransferase family 28 N-terminal" evidence="11">
    <location>
        <begin position="6"/>
        <end position="133"/>
    </location>
</feature>
<dbReference type="GO" id="GO:0009252">
    <property type="term" value="P:peptidoglycan biosynthetic process"/>
    <property type="evidence" value="ECO:0007669"/>
    <property type="project" value="UniProtKB-UniRule"/>
</dbReference>
<dbReference type="GO" id="GO:0051301">
    <property type="term" value="P:cell division"/>
    <property type="evidence" value="ECO:0007669"/>
    <property type="project" value="UniProtKB-KW"/>
</dbReference>
<evidence type="ECO:0000256" key="3">
    <source>
        <dbReference type="ARBA" id="ARBA00022676"/>
    </source>
</evidence>
<proteinExistence type="inferred from homology"/>
<organism evidence="13">
    <name type="scientific">Waddlia chondrophila 2032/99</name>
    <dbReference type="NCBI Taxonomy" id="765953"/>
    <lineage>
        <taxon>Bacteria</taxon>
        <taxon>Pseudomonadati</taxon>
        <taxon>Chlamydiota</taxon>
        <taxon>Chlamydiia</taxon>
        <taxon>Parachlamydiales</taxon>
        <taxon>Waddliaceae</taxon>
        <taxon>Waddlia</taxon>
    </lineage>
</organism>
<comment type="pathway">
    <text evidence="10">Cell wall biogenesis; peptidoglycan biosynthesis.</text>
</comment>
<dbReference type="GO" id="GO:0005975">
    <property type="term" value="P:carbohydrate metabolic process"/>
    <property type="evidence" value="ECO:0007669"/>
    <property type="project" value="InterPro"/>
</dbReference>
<evidence type="ECO:0000259" key="12">
    <source>
        <dbReference type="Pfam" id="PF04101"/>
    </source>
</evidence>
<comment type="catalytic activity">
    <reaction evidence="10">
        <text>di-trans,octa-cis-undecaprenyl diphospho-N-acetyl-alpha-D-muramoyl-L-alanyl-D-glutamyl-meso-2,6-diaminopimeloyl-D-alanyl-D-alanine + UDP-N-acetyl-alpha-D-glucosamine = di-trans,octa-cis-undecaprenyl diphospho-[N-acetyl-alpha-D-glucosaminyl-(1-&gt;4)]-N-acetyl-alpha-D-muramoyl-L-alanyl-D-glutamyl-meso-2,6-diaminopimeloyl-D-alanyl-D-alanine + UDP + H(+)</text>
        <dbReference type="Rhea" id="RHEA:31227"/>
        <dbReference type="ChEBI" id="CHEBI:15378"/>
        <dbReference type="ChEBI" id="CHEBI:57705"/>
        <dbReference type="ChEBI" id="CHEBI:58223"/>
        <dbReference type="ChEBI" id="CHEBI:61387"/>
        <dbReference type="ChEBI" id="CHEBI:61388"/>
        <dbReference type="EC" id="2.4.1.227"/>
    </reaction>
</comment>
<dbReference type="UniPathway" id="UPA00219"/>
<dbReference type="InterPro" id="IPR006009">
    <property type="entry name" value="GlcNAc_MurG"/>
</dbReference>
<dbReference type="AlphaFoldDB" id="F8LC56"/>
<evidence type="ECO:0000256" key="7">
    <source>
        <dbReference type="ARBA" id="ARBA00023136"/>
    </source>
</evidence>
<feature type="binding site" evidence="10">
    <location>
        <position position="191"/>
    </location>
    <ligand>
        <name>UDP-N-acetyl-alpha-D-glucosamine</name>
        <dbReference type="ChEBI" id="CHEBI:57705"/>
    </ligand>
</feature>
<evidence type="ECO:0000256" key="6">
    <source>
        <dbReference type="ARBA" id="ARBA00022984"/>
    </source>
</evidence>
<dbReference type="HAMAP" id="MF_00033">
    <property type="entry name" value="MurG"/>
    <property type="match status" value="1"/>
</dbReference>
<dbReference type="PANTHER" id="PTHR21015:SF22">
    <property type="entry name" value="GLYCOSYLTRANSFERASE"/>
    <property type="match status" value="1"/>
</dbReference>
<name>F8LC56_9BACT</name>
<keyword evidence="5 10" id="KW-0133">Cell shape</keyword>
<evidence type="ECO:0000256" key="8">
    <source>
        <dbReference type="ARBA" id="ARBA00023306"/>
    </source>
</evidence>
<protein>
    <recommendedName>
        <fullName evidence="10">UDP-N-acetylglucosamine--N-acetylmuramyl-(pentapeptide) pyrophosphoryl-undecaprenol N-acetylglucosamine transferase</fullName>
        <ecNumber evidence="10">2.4.1.227</ecNumber>
    </recommendedName>
    <alternativeName>
        <fullName evidence="10">Undecaprenyl-PP-MurNAc-pentapeptide-UDPGlcNAc GlcNAc transferase</fullName>
    </alternativeName>
</protein>
<dbReference type="GO" id="GO:0051991">
    <property type="term" value="F:UDP-N-acetyl-D-glucosamine:N-acetylmuramoyl-L-alanyl-D-glutamyl-meso-2,6-diaminopimelyl-D-alanyl-D-alanine-diphosphoundecaprenol 4-beta-N-acetylglucosaminlytransferase activity"/>
    <property type="evidence" value="ECO:0007669"/>
    <property type="project" value="RHEA"/>
</dbReference>
<feature type="domain" description="Glycosyl transferase family 28 C-terminal" evidence="12">
    <location>
        <begin position="184"/>
        <end position="327"/>
    </location>
</feature>
<comment type="function">
    <text evidence="10">Cell wall formation. Catalyzes the transfer of a GlcNAc subunit on undecaprenyl-pyrophosphoryl-MurNAc-pentapeptide (lipid intermediate I) to form undecaprenyl-pyrophosphoryl-MurNAc-(pentapeptide)GlcNAc (lipid intermediate II).</text>
</comment>
<comment type="subcellular location">
    <subcellularLocation>
        <location evidence="10">Cell membrane</location>
        <topology evidence="10">Peripheral membrane protein</topology>
        <orientation evidence="10">Cytoplasmic side</orientation>
    </subcellularLocation>
</comment>
<accession>F8LC56</accession>
<dbReference type="GO" id="GO:0008360">
    <property type="term" value="P:regulation of cell shape"/>
    <property type="evidence" value="ECO:0007669"/>
    <property type="project" value="UniProtKB-KW"/>
</dbReference>
<keyword evidence="9 10" id="KW-0961">Cell wall biogenesis/degradation</keyword>
<evidence type="ECO:0000313" key="13">
    <source>
        <dbReference type="EMBL" id="CCB91070.1"/>
    </source>
</evidence>
<gene>
    <name evidence="10 13" type="primary">murG</name>
    <name evidence="13" type="ORF">WCH_BM09280</name>
</gene>
<dbReference type="EC" id="2.4.1.227" evidence="10"/>
<dbReference type="GO" id="GO:0050511">
    <property type="term" value="F:undecaprenyldiphospho-muramoylpentapeptide beta-N-acetylglucosaminyltransferase activity"/>
    <property type="evidence" value="ECO:0007669"/>
    <property type="project" value="UniProtKB-UniRule"/>
</dbReference>
<evidence type="ECO:0000256" key="4">
    <source>
        <dbReference type="ARBA" id="ARBA00022679"/>
    </source>
</evidence>
<evidence type="ECO:0000259" key="11">
    <source>
        <dbReference type="Pfam" id="PF03033"/>
    </source>
</evidence>
<evidence type="ECO:0000256" key="5">
    <source>
        <dbReference type="ARBA" id="ARBA00022960"/>
    </source>
</evidence>
<keyword evidence="2 10" id="KW-0132">Cell division</keyword>
<feature type="binding site" evidence="10">
    <location>
        <position position="160"/>
    </location>
    <ligand>
        <name>UDP-N-acetyl-alpha-D-glucosamine</name>
        <dbReference type="ChEBI" id="CHEBI:57705"/>
    </ligand>
</feature>
<dbReference type="SUPFAM" id="SSF53756">
    <property type="entry name" value="UDP-Glycosyltransferase/glycogen phosphorylase"/>
    <property type="match status" value="1"/>
</dbReference>
<evidence type="ECO:0000256" key="9">
    <source>
        <dbReference type="ARBA" id="ARBA00023316"/>
    </source>
</evidence>
<dbReference type="Gene3D" id="3.40.50.2000">
    <property type="entry name" value="Glycogen Phosphorylase B"/>
    <property type="match status" value="2"/>
</dbReference>
<feature type="binding site" evidence="10">
    <location>
        <begin position="13"/>
        <end position="15"/>
    </location>
    <ligand>
        <name>UDP-N-acetyl-alpha-D-glucosamine</name>
        <dbReference type="ChEBI" id="CHEBI:57705"/>
    </ligand>
</feature>
<keyword evidence="3 10" id="KW-0328">Glycosyltransferase</keyword>
<keyword evidence="8 10" id="KW-0131">Cell cycle</keyword>
<comment type="similarity">
    <text evidence="10">Belongs to the glycosyltransferase 28 family. MurG subfamily.</text>
</comment>